<gene>
    <name evidence="3" type="ORF">DWZ04_06785</name>
    <name evidence="2" type="ORF">KH315_07060</name>
</gene>
<proteinExistence type="predicted"/>
<dbReference type="InterPro" id="IPR011051">
    <property type="entry name" value="RmlC_Cupin_sf"/>
</dbReference>
<dbReference type="PANTHER" id="PTHR40112">
    <property type="entry name" value="H2HPP ISOMERASE"/>
    <property type="match status" value="1"/>
</dbReference>
<dbReference type="InterPro" id="IPR025499">
    <property type="entry name" value="KdgF"/>
</dbReference>
<protein>
    <submittedName>
        <fullName evidence="3">Cupin domain-containing protein</fullName>
    </submittedName>
</protein>
<dbReference type="AlphaFoldDB" id="A0A3E2UR24"/>
<dbReference type="PANTHER" id="PTHR40112:SF1">
    <property type="entry name" value="H2HPP ISOMERASE"/>
    <property type="match status" value="1"/>
</dbReference>
<dbReference type="Proteomes" id="UP000260783">
    <property type="component" value="Unassembled WGS sequence"/>
</dbReference>
<dbReference type="CDD" id="cd02238">
    <property type="entry name" value="cupin_KdgF"/>
    <property type="match status" value="1"/>
</dbReference>
<dbReference type="EMBL" id="QVEW01000005">
    <property type="protein sequence ID" value="RGB99050.1"/>
    <property type="molecule type" value="Genomic_DNA"/>
</dbReference>
<dbReference type="PIRSF" id="PIRSF029883">
    <property type="entry name" value="KdgF"/>
    <property type="match status" value="1"/>
</dbReference>
<dbReference type="SUPFAM" id="SSF51182">
    <property type="entry name" value="RmlC-like cupins"/>
    <property type="match status" value="1"/>
</dbReference>
<dbReference type="Pfam" id="PF07883">
    <property type="entry name" value="Cupin_2"/>
    <property type="match status" value="1"/>
</dbReference>
<evidence type="ECO:0000313" key="2">
    <source>
        <dbReference type="EMBL" id="MBS6621902.1"/>
    </source>
</evidence>
<accession>A0A3E2UR24</accession>
<evidence type="ECO:0000259" key="1">
    <source>
        <dbReference type="Pfam" id="PF07883"/>
    </source>
</evidence>
<comment type="caution">
    <text evidence="3">The sequence shown here is derived from an EMBL/GenBank/DDBJ whole genome shotgun (WGS) entry which is preliminary data.</text>
</comment>
<dbReference type="EMBL" id="JAGZYH010000022">
    <property type="protein sequence ID" value="MBS6621902.1"/>
    <property type="molecule type" value="Genomic_DNA"/>
</dbReference>
<dbReference type="RefSeq" id="WP_117526716.1">
    <property type="nucleotide sequence ID" value="NZ_BNEV01000039.1"/>
</dbReference>
<feature type="domain" description="Cupin type-2" evidence="1">
    <location>
        <begin position="33"/>
        <end position="95"/>
    </location>
</feature>
<dbReference type="InterPro" id="IPR014710">
    <property type="entry name" value="RmlC-like_jellyroll"/>
</dbReference>
<reference evidence="2" key="2">
    <citation type="submission" date="2021-02" db="EMBL/GenBank/DDBJ databases">
        <title>Infant gut strain persistence is associated with maternal origin, phylogeny, and functional potential including surface adhesion and iron acquisition.</title>
        <authorList>
            <person name="Lou Y.C."/>
        </authorList>
    </citation>
    <scope>NUCLEOTIDE SEQUENCE</scope>
    <source>
        <strain evidence="2">L2_039_000G1_dasL2_039_000G1_maxbin2.maxbin.077</strain>
    </source>
</reference>
<sequence>MVLKYEDIQPTCPAPGITRRILAHGGGMMGVEASFQKGAVGEAHRHPHEQVSYILSGCFEYEVEGQKYILHKGDSYYVAPDLLHGAVALEEGVILDIFTPQRTDFL</sequence>
<dbReference type="Proteomes" id="UP000811365">
    <property type="component" value="Unassembled WGS sequence"/>
</dbReference>
<organism evidence="3 4">
    <name type="scientific">Faecalibacterium prausnitzii</name>
    <dbReference type="NCBI Taxonomy" id="853"/>
    <lineage>
        <taxon>Bacteria</taxon>
        <taxon>Bacillati</taxon>
        <taxon>Bacillota</taxon>
        <taxon>Clostridia</taxon>
        <taxon>Eubacteriales</taxon>
        <taxon>Oscillospiraceae</taxon>
        <taxon>Faecalibacterium</taxon>
    </lineage>
</organism>
<evidence type="ECO:0000313" key="3">
    <source>
        <dbReference type="EMBL" id="RGB99050.1"/>
    </source>
</evidence>
<reference evidence="3 4" key="1">
    <citation type="submission" date="2018-08" db="EMBL/GenBank/DDBJ databases">
        <title>A genome reference for cultivated species of the human gut microbiota.</title>
        <authorList>
            <person name="Zou Y."/>
            <person name="Xue W."/>
            <person name="Luo G."/>
        </authorList>
    </citation>
    <scope>NUCLEOTIDE SEQUENCE [LARGE SCALE GENOMIC DNA]</scope>
    <source>
        <strain evidence="3 4">AF29-11BH</strain>
    </source>
</reference>
<evidence type="ECO:0000313" key="4">
    <source>
        <dbReference type="Proteomes" id="UP000260783"/>
    </source>
</evidence>
<dbReference type="InterPro" id="IPR052535">
    <property type="entry name" value="Bacilysin_H2HPP_isomerase"/>
</dbReference>
<dbReference type="InterPro" id="IPR013096">
    <property type="entry name" value="Cupin_2"/>
</dbReference>
<dbReference type="Gene3D" id="2.60.120.10">
    <property type="entry name" value="Jelly Rolls"/>
    <property type="match status" value="1"/>
</dbReference>
<name>A0A3E2UR24_9FIRM</name>